<proteinExistence type="predicted"/>
<dbReference type="SUPFAM" id="SSF55729">
    <property type="entry name" value="Acyl-CoA N-acyltransferases (Nat)"/>
    <property type="match status" value="1"/>
</dbReference>
<dbReference type="Gene3D" id="3.40.630.30">
    <property type="match status" value="1"/>
</dbReference>
<dbReference type="InterPro" id="IPR016181">
    <property type="entry name" value="Acyl_CoA_acyltransferase"/>
</dbReference>
<dbReference type="EMBL" id="CP147404">
    <property type="protein sequence ID" value="WXB94713.1"/>
    <property type="molecule type" value="Genomic_DNA"/>
</dbReference>
<accession>A0ABZ2NAH0</accession>
<keyword evidence="2" id="KW-0012">Acyltransferase</keyword>
<dbReference type="EC" id="2.3.1.-" evidence="2"/>
<dbReference type="Proteomes" id="UP001387364">
    <property type="component" value="Chromosome"/>
</dbReference>
<dbReference type="GO" id="GO:0016746">
    <property type="term" value="F:acyltransferase activity"/>
    <property type="evidence" value="ECO:0007669"/>
    <property type="project" value="UniProtKB-KW"/>
</dbReference>
<organism evidence="2 3">
    <name type="scientific">Bacillus kandeliae</name>
    <dbReference type="NCBI Taxonomy" id="3129297"/>
    <lineage>
        <taxon>Bacteria</taxon>
        <taxon>Bacillati</taxon>
        <taxon>Bacillota</taxon>
        <taxon>Bacilli</taxon>
        <taxon>Bacillales</taxon>
        <taxon>Bacillaceae</taxon>
        <taxon>Bacillus</taxon>
    </lineage>
</organism>
<feature type="domain" description="N-acetyltransferase" evidence="1">
    <location>
        <begin position="7"/>
        <end position="151"/>
    </location>
</feature>
<dbReference type="Pfam" id="PF13673">
    <property type="entry name" value="Acetyltransf_10"/>
    <property type="match status" value="1"/>
</dbReference>
<protein>
    <submittedName>
        <fullName evidence="2">GNAT family N-acetyltransferase</fullName>
        <ecNumber evidence="2">2.3.1.-</ecNumber>
    </submittedName>
</protein>
<evidence type="ECO:0000259" key="1">
    <source>
        <dbReference type="PROSITE" id="PS51186"/>
    </source>
</evidence>
<dbReference type="InterPro" id="IPR000182">
    <property type="entry name" value="GNAT_dom"/>
</dbReference>
<evidence type="ECO:0000313" key="3">
    <source>
        <dbReference type="Proteomes" id="UP001387364"/>
    </source>
</evidence>
<gene>
    <name evidence="2" type="ORF">WDJ61_08835</name>
</gene>
<reference evidence="2 3" key="1">
    <citation type="submission" date="2024-02" db="EMBL/GenBank/DDBJ databases">
        <title>Seven novel Bacillus-like species.</title>
        <authorList>
            <person name="Liu G."/>
        </authorList>
    </citation>
    <scope>NUCLEOTIDE SEQUENCE [LARGE SCALE GENOMIC DNA]</scope>
    <source>
        <strain evidence="2 3">FJAT-52991</strain>
    </source>
</reference>
<name>A0ABZ2NAH0_9BACI</name>
<keyword evidence="2" id="KW-0808">Transferase</keyword>
<dbReference type="CDD" id="cd04301">
    <property type="entry name" value="NAT_SF"/>
    <property type="match status" value="1"/>
</dbReference>
<evidence type="ECO:0000313" key="2">
    <source>
        <dbReference type="EMBL" id="WXB94713.1"/>
    </source>
</evidence>
<keyword evidence="3" id="KW-1185">Reference proteome</keyword>
<dbReference type="PROSITE" id="PS51186">
    <property type="entry name" value="GNAT"/>
    <property type="match status" value="1"/>
</dbReference>
<sequence length="151" mass="17398">MIKELDITNRKVAEEVLNVQLLSYQIEADIIGFSDLPPLKDTVETLQPCGETFFGYFINEELCGAISIKIEKDMVDIHRLIVHPKHFRKGIAEKLLNIIEKKQEVEKVIVSTGSKNTPAVQFYLKHGFQVVEEIKVNEHLSLTRFEKKRSF</sequence>
<dbReference type="RefSeq" id="WP_338754535.1">
    <property type="nucleotide sequence ID" value="NZ_CP147404.1"/>
</dbReference>